<evidence type="ECO:0000256" key="3">
    <source>
        <dbReference type="ARBA" id="ARBA00023163"/>
    </source>
</evidence>
<name>A0A2T0UQ18_9ACTN</name>
<dbReference type="GO" id="GO:0003700">
    <property type="term" value="F:DNA-binding transcription factor activity"/>
    <property type="evidence" value="ECO:0007669"/>
    <property type="project" value="TreeGrafter"/>
</dbReference>
<dbReference type="Gene3D" id="1.10.357.10">
    <property type="entry name" value="Tetracycline Repressor, domain 2"/>
    <property type="match status" value="1"/>
</dbReference>
<dbReference type="PRINTS" id="PR00455">
    <property type="entry name" value="HTHTETR"/>
</dbReference>
<proteinExistence type="predicted"/>
<dbReference type="GO" id="GO:0000976">
    <property type="term" value="F:transcription cis-regulatory region binding"/>
    <property type="evidence" value="ECO:0007669"/>
    <property type="project" value="TreeGrafter"/>
</dbReference>
<dbReference type="AlphaFoldDB" id="A0A2T0UQ18"/>
<sequence length="187" mass="20631">MAAAKTSVDRRQLLVEAAFDQIAESGFEGLRTRAVATAAGIDHSTVHHYFATKQDLITAVVDHAVAQFRSGEPALDQPQLRLREHLELMVRLMRERPNLFTVLSEIDLRAKRDTALRAIVAERDDRWRRTLTALFDQPGWHPNLASGSAAALVIAVVKGSRFYSDPADAAAALEQLLDLLIPEGPQS</sequence>
<dbReference type="InterPro" id="IPR050109">
    <property type="entry name" value="HTH-type_TetR-like_transc_reg"/>
</dbReference>
<dbReference type="InterPro" id="IPR009057">
    <property type="entry name" value="Homeodomain-like_sf"/>
</dbReference>
<organism evidence="6 7">
    <name type="scientific">Glycomyces artemisiae</name>
    <dbReference type="NCBI Taxonomy" id="1076443"/>
    <lineage>
        <taxon>Bacteria</taxon>
        <taxon>Bacillati</taxon>
        <taxon>Actinomycetota</taxon>
        <taxon>Actinomycetes</taxon>
        <taxon>Glycomycetales</taxon>
        <taxon>Glycomycetaceae</taxon>
        <taxon>Glycomyces</taxon>
    </lineage>
</organism>
<keyword evidence="7" id="KW-1185">Reference proteome</keyword>
<dbReference type="InterPro" id="IPR036271">
    <property type="entry name" value="Tet_transcr_reg_TetR-rel_C_sf"/>
</dbReference>
<dbReference type="PANTHER" id="PTHR30055:SF234">
    <property type="entry name" value="HTH-TYPE TRANSCRIPTIONAL REGULATOR BETI"/>
    <property type="match status" value="1"/>
</dbReference>
<gene>
    <name evidence="6" type="ORF">B0I28_103499</name>
</gene>
<reference evidence="6 7" key="1">
    <citation type="submission" date="2018-03" db="EMBL/GenBank/DDBJ databases">
        <title>Genomic Encyclopedia of Type Strains, Phase III (KMG-III): the genomes of soil and plant-associated and newly described type strains.</title>
        <authorList>
            <person name="Whitman W."/>
        </authorList>
    </citation>
    <scope>NUCLEOTIDE SEQUENCE [LARGE SCALE GENOMIC DNA]</scope>
    <source>
        <strain evidence="6 7">CGMCC 4.7067</strain>
    </source>
</reference>
<dbReference type="PANTHER" id="PTHR30055">
    <property type="entry name" value="HTH-TYPE TRANSCRIPTIONAL REGULATOR RUTR"/>
    <property type="match status" value="1"/>
</dbReference>
<evidence type="ECO:0000259" key="5">
    <source>
        <dbReference type="PROSITE" id="PS50977"/>
    </source>
</evidence>
<feature type="DNA-binding region" description="H-T-H motif" evidence="4">
    <location>
        <begin position="31"/>
        <end position="50"/>
    </location>
</feature>
<evidence type="ECO:0000256" key="4">
    <source>
        <dbReference type="PROSITE-ProRule" id="PRU00335"/>
    </source>
</evidence>
<keyword evidence="3" id="KW-0804">Transcription</keyword>
<dbReference type="InterPro" id="IPR001647">
    <property type="entry name" value="HTH_TetR"/>
</dbReference>
<evidence type="ECO:0000313" key="7">
    <source>
        <dbReference type="Proteomes" id="UP000238176"/>
    </source>
</evidence>
<dbReference type="Proteomes" id="UP000238176">
    <property type="component" value="Unassembled WGS sequence"/>
</dbReference>
<keyword evidence="1" id="KW-0805">Transcription regulation</keyword>
<dbReference type="SUPFAM" id="SSF46689">
    <property type="entry name" value="Homeodomain-like"/>
    <property type="match status" value="1"/>
</dbReference>
<accession>A0A2T0UQ18</accession>
<dbReference type="PROSITE" id="PS50977">
    <property type="entry name" value="HTH_TETR_2"/>
    <property type="match status" value="1"/>
</dbReference>
<keyword evidence="2 4" id="KW-0238">DNA-binding</keyword>
<evidence type="ECO:0000256" key="1">
    <source>
        <dbReference type="ARBA" id="ARBA00023015"/>
    </source>
</evidence>
<dbReference type="SUPFAM" id="SSF48498">
    <property type="entry name" value="Tetracyclin repressor-like, C-terminal domain"/>
    <property type="match status" value="1"/>
</dbReference>
<protein>
    <submittedName>
        <fullName evidence="6">TetR family transcriptional regulator</fullName>
    </submittedName>
</protein>
<evidence type="ECO:0000256" key="2">
    <source>
        <dbReference type="ARBA" id="ARBA00023125"/>
    </source>
</evidence>
<comment type="caution">
    <text evidence="6">The sequence shown here is derived from an EMBL/GenBank/DDBJ whole genome shotgun (WGS) entry which is preliminary data.</text>
</comment>
<dbReference type="EMBL" id="PVTJ01000003">
    <property type="protein sequence ID" value="PRY60025.1"/>
    <property type="molecule type" value="Genomic_DNA"/>
</dbReference>
<dbReference type="Pfam" id="PF00440">
    <property type="entry name" value="TetR_N"/>
    <property type="match status" value="1"/>
</dbReference>
<feature type="domain" description="HTH tetR-type" evidence="5">
    <location>
        <begin position="8"/>
        <end position="68"/>
    </location>
</feature>
<evidence type="ECO:0000313" key="6">
    <source>
        <dbReference type="EMBL" id="PRY60025.1"/>
    </source>
</evidence>